<accession>A0A0H4T3Q1</accession>
<evidence type="ECO:0000313" key="1">
    <source>
        <dbReference type="EMBL" id="AKQ02288.1"/>
    </source>
</evidence>
<name>A0A0H4T3Q1_9BACT</name>
<dbReference type="EMBL" id="KT006999">
    <property type="protein sequence ID" value="AKQ02288.1"/>
    <property type="molecule type" value="Genomic_DNA"/>
</dbReference>
<organism evidence="1">
    <name type="scientific">uncultured Microgenomates bacterium Rifle_16ft_4_minimus_37633</name>
    <dbReference type="NCBI Taxonomy" id="1665114"/>
    <lineage>
        <taxon>Bacteria</taxon>
        <taxon>Candidatus Microgenomatota</taxon>
        <taxon>environmental samples</taxon>
    </lineage>
</organism>
<dbReference type="AlphaFoldDB" id="A0A0H4T3Q1"/>
<protein>
    <submittedName>
        <fullName evidence="1">Uncharacterized protein</fullName>
    </submittedName>
</protein>
<reference evidence="1" key="1">
    <citation type="journal article" date="2015" name="ISME J.">
        <title>Aquifer environment selects for microbial species cohorts in sediment and groundwater.</title>
        <authorList>
            <person name="Hug L.A."/>
            <person name="Thomas B.C."/>
            <person name="Brown C.T."/>
            <person name="Frischkorn K.R."/>
            <person name="Williams K.H."/>
            <person name="Tringe S.G."/>
            <person name="Banfield J.F."/>
        </authorList>
    </citation>
    <scope>NUCLEOTIDE SEQUENCE</scope>
</reference>
<proteinExistence type="predicted"/>
<sequence>MTWSEVLRNIKGRLGGTEVWTHVASPIIIVEDPYGSEETRDNFRRTAVKRIPGVVLTGLRSWEAEMRTSESDVRDN</sequence>